<sequence length="101" mass="11003">MVPNSTAEYESSLADFVVQPHKEPDSCLVCQVRVCVAASTSPTSSKADQWPARLTPCLLQHASCRSPRRLTHALVHTYALSTLAGGCWHHVVSQGWTEETA</sequence>
<accession>A0A448WKH9</accession>
<dbReference type="AlphaFoldDB" id="A0A448WKH9"/>
<dbReference type="EMBL" id="CAAALY010019604">
    <property type="protein sequence ID" value="VEL13986.1"/>
    <property type="molecule type" value="Genomic_DNA"/>
</dbReference>
<organism evidence="1 2">
    <name type="scientific">Protopolystoma xenopodis</name>
    <dbReference type="NCBI Taxonomy" id="117903"/>
    <lineage>
        <taxon>Eukaryota</taxon>
        <taxon>Metazoa</taxon>
        <taxon>Spiralia</taxon>
        <taxon>Lophotrochozoa</taxon>
        <taxon>Platyhelminthes</taxon>
        <taxon>Monogenea</taxon>
        <taxon>Polyopisthocotylea</taxon>
        <taxon>Polystomatidea</taxon>
        <taxon>Polystomatidae</taxon>
        <taxon>Protopolystoma</taxon>
    </lineage>
</organism>
<evidence type="ECO:0000313" key="2">
    <source>
        <dbReference type="Proteomes" id="UP000784294"/>
    </source>
</evidence>
<name>A0A448WKH9_9PLAT</name>
<gene>
    <name evidence="1" type="ORF">PXEA_LOCUS7426</name>
</gene>
<protein>
    <submittedName>
        <fullName evidence="1">Uncharacterized protein</fullName>
    </submittedName>
</protein>
<comment type="caution">
    <text evidence="1">The sequence shown here is derived from an EMBL/GenBank/DDBJ whole genome shotgun (WGS) entry which is preliminary data.</text>
</comment>
<keyword evidence="2" id="KW-1185">Reference proteome</keyword>
<proteinExistence type="predicted"/>
<evidence type="ECO:0000313" key="1">
    <source>
        <dbReference type="EMBL" id="VEL13986.1"/>
    </source>
</evidence>
<reference evidence="1" key="1">
    <citation type="submission" date="2018-11" db="EMBL/GenBank/DDBJ databases">
        <authorList>
            <consortium name="Pathogen Informatics"/>
        </authorList>
    </citation>
    <scope>NUCLEOTIDE SEQUENCE</scope>
</reference>
<dbReference type="Proteomes" id="UP000784294">
    <property type="component" value="Unassembled WGS sequence"/>
</dbReference>